<reference evidence="1" key="2">
    <citation type="submission" date="2020-10" db="EMBL/GenBank/DDBJ databases">
        <authorList>
            <person name="Cooper E.A."/>
            <person name="Brenton Z.W."/>
            <person name="Flinn B.S."/>
            <person name="Jenkins J."/>
            <person name="Shu S."/>
            <person name="Flowers D."/>
            <person name="Luo F."/>
            <person name="Wang Y."/>
            <person name="Xia P."/>
            <person name="Barry K."/>
            <person name="Daum C."/>
            <person name="Lipzen A."/>
            <person name="Yoshinaga Y."/>
            <person name="Schmutz J."/>
            <person name="Saski C."/>
            <person name="Vermerris W."/>
            <person name="Kresovich S."/>
        </authorList>
    </citation>
    <scope>NUCLEOTIDE SEQUENCE</scope>
</reference>
<organism evidence="1 2">
    <name type="scientific">Sorghum bicolor</name>
    <name type="common">Sorghum</name>
    <name type="synonym">Sorghum vulgare</name>
    <dbReference type="NCBI Taxonomy" id="4558"/>
    <lineage>
        <taxon>Eukaryota</taxon>
        <taxon>Viridiplantae</taxon>
        <taxon>Streptophyta</taxon>
        <taxon>Embryophyta</taxon>
        <taxon>Tracheophyta</taxon>
        <taxon>Spermatophyta</taxon>
        <taxon>Magnoliopsida</taxon>
        <taxon>Liliopsida</taxon>
        <taxon>Poales</taxon>
        <taxon>Poaceae</taxon>
        <taxon>PACMAD clade</taxon>
        <taxon>Panicoideae</taxon>
        <taxon>Andropogonodae</taxon>
        <taxon>Andropogoneae</taxon>
        <taxon>Sorghinae</taxon>
        <taxon>Sorghum</taxon>
    </lineage>
</organism>
<sequence length="85" mass="9399">MTLIIGKPCKGCRIRTCTPGKKEASPALPQQGKGDERWQNFGIADSECHEQESTMLTFSGLCVLAAETMFLRIKSQAQKRKKIGN</sequence>
<comment type="caution">
    <text evidence="1">The sequence shown here is derived from an EMBL/GenBank/DDBJ whole genome shotgun (WGS) entry which is preliminary data.</text>
</comment>
<gene>
    <name evidence="1" type="ORF">BDA96_06G123600</name>
</gene>
<evidence type="ECO:0000313" key="2">
    <source>
        <dbReference type="Proteomes" id="UP000807115"/>
    </source>
</evidence>
<name>A0A921UC72_SORBI</name>
<proteinExistence type="predicted"/>
<reference evidence="1" key="1">
    <citation type="journal article" date="2019" name="BMC Genomics">
        <title>A new reference genome for Sorghum bicolor reveals high levels of sequence similarity between sweet and grain genotypes: implications for the genetics of sugar metabolism.</title>
        <authorList>
            <person name="Cooper E.A."/>
            <person name="Brenton Z.W."/>
            <person name="Flinn B.S."/>
            <person name="Jenkins J."/>
            <person name="Shu S."/>
            <person name="Flowers D."/>
            <person name="Luo F."/>
            <person name="Wang Y."/>
            <person name="Xia P."/>
            <person name="Barry K."/>
            <person name="Daum C."/>
            <person name="Lipzen A."/>
            <person name="Yoshinaga Y."/>
            <person name="Schmutz J."/>
            <person name="Saski C."/>
            <person name="Vermerris W."/>
            <person name="Kresovich S."/>
        </authorList>
    </citation>
    <scope>NUCLEOTIDE SEQUENCE</scope>
</reference>
<evidence type="ECO:0000313" key="1">
    <source>
        <dbReference type="EMBL" id="KAG0526183.1"/>
    </source>
</evidence>
<accession>A0A921UC72</accession>
<dbReference type="Proteomes" id="UP000807115">
    <property type="component" value="Chromosome 6"/>
</dbReference>
<protein>
    <submittedName>
        <fullName evidence="1">Uncharacterized protein</fullName>
    </submittedName>
</protein>
<dbReference type="AlphaFoldDB" id="A0A921UC72"/>
<dbReference type="EMBL" id="CM027685">
    <property type="protein sequence ID" value="KAG0526183.1"/>
    <property type="molecule type" value="Genomic_DNA"/>
</dbReference>